<dbReference type="AlphaFoldDB" id="A0A1W6MH78"/>
<dbReference type="GO" id="GO:0003700">
    <property type="term" value="F:DNA-binding transcription factor activity"/>
    <property type="evidence" value="ECO:0007669"/>
    <property type="project" value="TreeGrafter"/>
</dbReference>
<dbReference type="OrthoDB" id="9768806at2"/>
<dbReference type="Pfam" id="PF00356">
    <property type="entry name" value="LacI"/>
    <property type="match status" value="1"/>
</dbReference>
<feature type="domain" description="HTH lacI-type" evidence="4">
    <location>
        <begin position="6"/>
        <end position="53"/>
    </location>
</feature>
<dbReference type="Gene3D" id="3.40.50.2300">
    <property type="match status" value="2"/>
</dbReference>
<dbReference type="InterPro" id="IPR010982">
    <property type="entry name" value="Lambda_DNA-bd_dom_sf"/>
</dbReference>
<dbReference type="Proteomes" id="UP000193431">
    <property type="component" value="Chromosome"/>
</dbReference>
<protein>
    <recommendedName>
        <fullName evidence="4">HTH lacI-type domain-containing protein</fullName>
    </recommendedName>
</protein>
<organism evidence="5 6">
    <name type="scientific">Nonlabens spongiae</name>
    <dbReference type="NCBI Taxonomy" id="331648"/>
    <lineage>
        <taxon>Bacteria</taxon>
        <taxon>Pseudomonadati</taxon>
        <taxon>Bacteroidota</taxon>
        <taxon>Flavobacteriia</taxon>
        <taxon>Flavobacteriales</taxon>
        <taxon>Flavobacteriaceae</taxon>
        <taxon>Nonlabens</taxon>
    </lineage>
</organism>
<dbReference type="RefSeq" id="WP_085765738.1">
    <property type="nucleotide sequence ID" value="NZ_CP019344.1"/>
</dbReference>
<evidence type="ECO:0000313" key="6">
    <source>
        <dbReference type="Proteomes" id="UP000193431"/>
    </source>
</evidence>
<keyword evidence="1" id="KW-0805">Transcription regulation</keyword>
<dbReference type="GO" id="GO:0000976">
    <property type="term" value="F:transcription cis-regulatory region binding"/>
    <property type="evidence" value="ECO:0007669"/>
    <property type="project" value="TreeGrafter"/>
</dbReference>
<dbReference type="SMART" id="SM00354">
    <property type="entry name" value="HTH_LACI"/>
    <property type="match status" value="1"/>
</dbReference>
<keyword evidence="6" id="KW-1185">Reference proteome</keyword>
<dbReference type="SUPFAM" id="SSF47413">
    <property type="entry name" value="lambda repressor-like DNA-binding domains"/>
    <property type="match status" value="1"/>
</dbReference>
<dbReference type="Gene3D" id="1.10.260.40">
    <property type="entry name" value="lambda repressor-like DNA-binding domains"/>
    <property type="match status" value="1"/>
</dbReference>
<name>A0A1W6MH78_9FLAO</name>
<gene>
    <name evidence="5" type="ORF">BST97_02385</name>
</gene>
<evidence type="ECO:0000256" key="1">
    <source>
        <dbReference type="ARBA" id="ARBA00023015"/>
    </source>
</evidence>
<evidence type="ECO:0000256" key="3">
    <source>
        <dbReference type="ARBA" id="ARBA00023163"/>
    </source>
</evidence>
<dbReference type="Pfam" id="PF13377">
    <property type="entry name" value="Peripla_BP_3"/>
    <property type="match status" value="1"/>
</dbReference>
<keyword evidence="3" id="KW-0804">Transcription</keyword>
<dbReference type="CDD" id="cd06267">
    <property type="entry name" value="PBP1_LacI_sugar_binding-like"/>
    <property type="match status" value="1"/>
</dbReference>
<dbReference type="STRING" id="331648.BST97_02385"/>
<proteinExistence type="predicted"/>
<reference evidence="5 6" key="1">
    <citation type="submission" date="2016-11" db="EMBL/GenBank/DDBJ databases">
        <title>Trade-off between light-utilization and light-protection in marine flavobacteria.</title>
        <authorList>
            <person name="Kumagai Y."/>
        </authorList>
    </citation>
    <scope>NUCLEOTIDE SEQUENCE [LARGE SCALE GENOMIC DNA]</scope>
    <source>
        <strain evidence="5 6">JCM 13191</strain>
    </source>
</reference>
<dbReference type="InterPro" id="IPR000843">
    <property type="entry name" value="HTH_LacI"/>
</dbReference>
<accession>A0A1W6MH78</accession>
<dbReference type="PANTHER" id="PTHR30146">
    <property type="entry name" value="LACI-RELATED TRANSCRIPTIONAL REPRESSOR"/>
    <property type="match status" value="1"/>
</dbReference>
<dbReference type="EMBL" id="CP019344">
    <property type="protein sequence ID" value="ARN76937.1"/>
    <property type="molecule type" value="Genomic_DNA"/>
</dbReference>
<evidence type="ECO:0000256" key="2">
    <source>
        <dbReference type="ARBA" id="ARBA00023125"/>
    </source>
</evidence>
<dbReference type="InterPro" id="IPR046335">
    <property type="entry name" value="LacI/GalR-like_sensor"/>
</dbReference>
<dbReference type="CDD" id="cd01392">
    <property type="entry name" value="HTH_LacI"/>
    <property type="match status" value="1"/>
</dbReference>
<keyword evidence="2" id="KW-0238">DNA-binding</keyword>
<evidence type="ECO:0000313" key="5">
    <source>
        <dbReference type="EMBL" id="ARN76937.1"/>
    </source>
</evidence>
<sequence length="334" mass="37614">MKKNRVTLKNLAQQLGLSISTISKALNNSPEISEETKKKVLDKADELGYKSNAGIEYGHKTIAVLLPDIKNDFFAQVLTGLEGVASEEGFKIITCLTNESYKKEVDYLTTLSKETIDGFIIAAAQETQKLEQYDHFQDIIDSDIPLVMFDRVIDQMECDKIVIDDYQSGARAVDALIDSGDRNICMVSLTSTLSVSRLREQGIRNQMARYDDAIFNVITCEDEQTFQDRVGDALNYDGVQSIIALDQISGKLALNKGMELGKRVPEELQIISYSDGILSNYSRPKISVMDQHAEELGKKTFIRMQNLINNKDEVKVTRIHTLRTSLIRRETTRN</sequence>
<evidence type="ECO:0000259" key="4">
    <source>
        <dbReference type="PROSITE" id="PS50932"/>
    </source>
</evidence>
<dbReference type="SUPFAM" id="SSF53822">
    <property type="entry name" value="Periplasmic binding protein-like I"/>
    <property type="match status" value="1"/>
</dbReference>
<dbReference type="PANTHER" id="PTHR30146:SF109">
    <property type="entry name" value="HTH-TYPE TRANSCRIPTIONAL REGULATOR GALS"/>
    <property type="match status" value="1"/>
</dbReference>
<dbReference type="PROSITE" id="PS50932">
    <property type="entry name" value="HTH_LACI_2"/>
    <property type="match status" value="1"/>
</dbReference>
<dbReference type="InterPro" id="IPR028082">
    <property type="entry name" value="Peripla_BP_I"/>
</dbReference>